<evidence type="ECO:0000256" key="3">
    <source>
        <dbReference type="ARBA" id="ARBA00022519"/>
    </source>
</evidence>
<evidence type="ECO:0000313" key="8">
    <source>
        <dbReference type="Proteomes" id="UP000236959"/>
    </source>
</evidence>
<evidence type="ECO:0000256" key="2">
    <source>
        <dbReference type="ARBA" id="ARBA00022475"/>
    </source>
</evidence>
<dbReference type="GO" id="GO:0005886">
    <property type="term" value="C:plasma membrane"/>
    <property type="evidence" value="ECO:0007669"/>
    <property type="project" value="UniProtKB-SubCell"/>
</dbReference>
<comment type="subcellular location">
    <subcellularLocation>
        <location evidence="1">Cell inner membrane</location>
    </subcellularLocation>
</comment>
<name>A0A2S3UNW2_9HYPH</name>
<keyword evidence="4 7" id="KW-0808">Transferase</keyword>
<dbReference type="InterPro" id="IPR004960">
    <property type="entry name" value="LipA_acyltrans"/>
</dbReference>
<dbReference type="EMBL" id="PPCN01000009">
    <property type="protein sequence ID" value="POF29233.1"/>
    <property type="molecule type" value="Genomic_DNA"/>
</dbReference>
<evidence type="ECO:0000256" key="1">
    <source>
        <dbReference type="ARBA" id="ARBA00004533"/>
    </source>
</evidence>
<evidence type="ECO:0000256" key="5">
    <source>
        <dbReference type="ARBA" id="ARBA00023136"/>
    </source>
</evidence>
<dbReference type="PANTHER" id="PTHR30606">
    <property type="entry name" value="LIPID A BIOSYNTHESIS LAUROYL ACYLTRANSFERASE"/>
    <property type="match status" value="1"/>
</dbReference>
<protein>
    <submittedName>
        <fullName evidence="7">KDO2-lipid IV(A) lauroyltransferase</fullName>
    </submittedName>
</protein>
<dbReference type="PANTHER" id="PTHR30606:SF10">
    <property type="entry name" value="PHOSPHATIDYLINOSITOL MANNOSIDE ACYLTRANSFERASE"/>
    <property type="match status" value="1"/>
</dbReference>
<evidence type="ECO:0000256" key="4">
    <source>
        <dbReference type="ARBA" id="ARBA00022679"/>
    </source>
</evidence>
<evidence type="ECO:0000313" key="7">
    <source>
        <dbReference type="EMBL" id="POF29233.1"/>
    </source>
</evidence>
<keyword evidence="5" id="KW-0472">Membrane</keyword>
<evidence type="ECO:0000256" key="6">
    <source>
        <dbReference type="ARBA" id="ARBA00023315"/>
    </source>
</evidence>
<dbReference type="GO" id="GO:0016746">
    <property type="term" value="F:acyltransferase activity"/>
    <property type="evidence" value="ECO:0007669"/>
    <property type="project" value="UniProtKB-KW"/>
</dbReference>
<dbReference type="Proteomes" id="UP000236959">
    <property type="component" value="Unassembled WGS sequence"/>
</dbReference>
<keyword evidence="8" id="KW-1185">Reference proteome</keyword>
<sequence>MKKPARLEDIPFRQTLAEEPDAPPLRELLSNDQKRRDRARLYWLRHSKDGVLNTIFHSGLKRCPAEFVSGFGKAITPLVRWSYRNKLFPNRIKRNFSELTQGGWRSETEEEAGLHSWWQNVGRSISEFSIVNRLWKNSHIEIEGLENLEAARNAGGPLIFTSMHLGTWEALFVAIHEGLAGPSIGPFQPEPNRFKNRIVHAIRKERNQYLFPPGQRSAYLLRRLMATGQYSMTIFIDEVRDKQVHLPLFGRKLPDKGNAVVAVKLANTCGGTLVPTYLARTGPARFKLVILPGIERPGPQLAYEIPDTIKELNRIFEPVVLDHIEEWYMLGELRLPQSFHKTPYAKQLARKNAEKLQS</sequence>
<comment type="caution">
    <text evidence="7">The sequence shown here is derived from an EMBL/GenBank/DDBJ whole genome shotgun (WGS) entry which is preliminary data.</text>
</comment>
<dbReference type="CDD" id="cd07984">
    <property type="entry name" value="LPLAT_LABLAT-like"/>
    <property type="match status" value="1"/>
</dbReference>
<proteinExistence type="predicted"/>
<organism evidence="7 8">
    <name type="scientific">Roseibium marinum</name>
    <dbReference type="NCBI Taxonomy" id="281252"/>
    <lineage>
        <taxon>Bacteria</taxon>
        <taxon>Pseudomonadati</taxon>
        <taxon>Pseudomonadota</taxon>
        <taxon>Alphaproteobacteria</taxon>
        <taxon>Hyphomicrobiales</taxon>
        <taxon>Stappiaceae</taxon>
        <taxon>Roseibium</taxon>
    </lineage>
</organism>
<dbReference type="OrthoDB" id="7463125at2"/>
<accession>A0A2S3UNW2</accession>
<dbReference type="GO" id="GO:0009247">
    <property type="term" value="P:glycolipid biosynthetic process"/>
    <property type="evidence" value="ECO:0007669"/>
    <property type="project" value="UniProtKB-ARBA"/>
</dbReference>
<keyword evidence="2" id="KW-1003">Cell membrane</keyword>
<gene>
    <name evidence="7" type="ORF">CLV41_1093</name>
</gene>
<dbReference type="AlphaFoldDB" id="A0A2S3UNW2"/>
<dbReference type="Pfam" id="PF03279">
    <property type="entry name" value="Lip_A_acyltrans"/>
    <property type="match status" value="1"/>
</dbReference>
<dbReference type="RefSeq" id="WP_103223926.1">
    <property type="nucleotide sequence ID" value="NZ_PPCN01000009.1"/>
</dbReference>
<keyword evidence="6" id="KW-0012">Acyltransferase</keyword>
<reference evidence="7 8" key="1">
    <citation type="submission" date="2018-01" db="EMBL/GenBank/DDBJ databases">
        <title>Genomic Encyclopedia of Archaeal and Bacterial Type Strains, Phase II (KMG-II): from individual species to whole genera.</title>
        <authorList>
            <person name="Goeker M."/>
        </authorList>
    </citation>
    <scope>NUCLEOTIDE SEQUENCE [LARGE SCALE GENOMIC DNA]</scope>
    <source>
        <strain evidence="7 8">DSM 17023</strain>
    </source>
</reference>
<keyword evidence="3" id="KW-0997">Cell inner membrane</keyword>